<dbReference type="RefSeq" id="WP_074717744.1">
    <property type="nucleotide sequence ID" value="NZ_FNWV01000009.1"/>
</dbReference>
<sequence length="241" mass="27815">MNNIIKEFYNDFSIRIDTSACKSLIAGRDLNLNDTWCYSDQVFESGKIYGIVSEYGQGCEYLSYLLGGRVQFENIKVYCNGSLISHNDLNDVSLNLEPSCEPYGKKQVKKSIESALLKSSAKCDFSLIADKFLLTPERYDRKFIHLSGERWRAAAAFGYAQNKRIYFAPYKTSSFYYKMCQSCLMKALRELTKNGALVILPAGSDEFINHIADEIIYLNRNYDIDDLRQFYDKQFGEKWIH</sequence>
<dbReference type="SUPFAM" id="SSF52540">
    <property type="entry name" value="P-loop containing nucleoside triphosphate hydrolases"/>
    <property type="match status" value="1"/>
</dbReference>
<gene>
    <name evidence="1" type="ORF">SAMN02910265_02425</name>
</gene>
<evidence type="ECO:0000313" key="1">
    <source>
        <dbReference type="EMBL" id="SEH74273.1"/>
    </source>
</evidence>
<name>A0A1H6KQX9_RUMFL</name>
<reference evidence="1 2" key="1">
    <citation type="submission" date="2016-10" db="EMBL/GenBank/DDBJ databases">
        <authorList>
            <person name="de Groot N.N."/>
        </authorList>
    </citation>
    <scope>NUCLEOTIDE SEQUENCE [LARGE SCALE GENOMIC DNA]</scope>
    <source>
        <strain evidence="1 2">YAD2003</strain>
    </source>
</reference>
<dbReference type="Proteomes" id="UP000183190">
    <property type="component" value="Unassembled WGS sequence"/>
</dbReference>
<organism evidence="1 2">
    <name type="scientific">Ruminococcus flavefaciens</name>
    <dbReference type="NCBI Taxonomy" id="1265"/>
    <lineage>
        <taxon>Bacteria</taxon>
        <taxon>Bacillati</taxon>
        <taxon>Bacillota</taxon>
        <taxon>Clostridia</taxon>
        <taxon>Eubacteriales</taxon>
        <taxon>Oscillospiraceae</taxon>
        <taxon>Ruminococcus</taxon>
    </lineage>
</organism>
<dbReference type="Gene3D" id="3.40.50.300">
    <property type="entry name" value="P-loop containing nucleotide triphosphate hydrolases"/>
    <property type="match status" value="1"/>
</dbReference>
<dbReference type="InterPro" id="IPR027417">
    <property type="entry name" value="P-loop_NTPase"/>
</dbReference>
<dbReference type="AlphaFoldDB" id="A0A1H6KQX9"/>
<dbReference type="EMBL" id="FNWV01000009">
    <property type="protein sequence ID" value="SEH74273.1"/>
    <property type="molecule type" value="Genomic_DNA"/>
</dbReference>
<protein>
    <submittedName>
        <fullName evidence="1">Uncharacterized protein</fullName>
    </submittedName>
</protein>
<accession>A0A1H6KQX9</accession>
<proteinExistence type="predicted"/>
<evidence type="ECO:0000313" key="2">
    <source>
        <dbReference type="Proteomes" id="UP000183190"/>
    </source>
</evidence>